<protein>
    <submittedName>
        <fullName evidence="1">Uncharacterized protein</fullName>
    </submittedName>
</protein>
<organism evidence="1 2">
    <name type="scientific">Pseudovirgaria hyperparasitica</name>
    <dbReference type="NCBI Taxonomy" id="470096"/>
    <lineage>
        <taxon>Eukaryota</taxon>
        <taxon>Fungi</taxon>
        <taxon>Dikarya</taxon>
        <taxon>Ascomycota</taxon>
        <taxon>Pezizomycotina</taxon>
        <taxon>Dothideomycetes</taxon>
        <taxon>Dothideomycetes incertae sedis</taxon>
        <taxon>Acrospermales</taxon>
        <taxon>Acrospermaceae</taxon>
        <taxon>Pseudovirgaria</taxon>
    </lineage>
</organism>
<dbReference type="GeneID" id="54487791"/>
<evidence type="ECO:0000313" key="1">
    <source>
        <dbReference type="EMBL" id="KAF2759576.1"/>
    </source>
</evidence>
<evidence type="ECO:0000313" key="2">
    <source>
        <dbReference type="Proteomes" id="UP000799437"/>
    </source>
</evidence>
<dbReference type="RefSeq" id="XP_033602027.1">
    <property type="nucleotide sequence ID" value="XM_033746737.1"/>
</dbReference>
<reference evidence="1" key="1">
    <citation type="journal article" date="2020" name="Stud. Mycol.">
        <title>101 Dothideomycetes genomes: a test case for predicting lifestyles and emergence of pathogens.</title>
        <authorList>
            <person name="Haridas S."/>
            <person name="Albert R."/>
            <person name="Binder M."/>
            <person name="Bloem J."/>
            <person name="Labutti K."/>
            <person name="Salamov A."/>
            <person name="Andreopoulos B."/>
            <person name="Baker S."/>
            <person name="Barry K."/>
            <person name="Bills G."/>
            <person name="Bluhm B."/>
            <person name="Cannon C."/>
            <person name="Castanera R."/>
            <person name="Culley D."/>
            <person name="Daum C."/>
            <person name="Ezra D."/>
            <person name="Gonzalez J."/>
            <person name="Henrissat B."/>
            <person name="Kuo A."/>
            <person name="Liang C."/>
            <person name="Lipzen A."/>
            <person name="Lutzoni F."/>
            <person name="Magnuson J."/>
            <person name="Mondo S."/>
            <person name="Nolan M."/>
            <person name="Ohm R."/>
            <person name="Pangilinan J."/>
            <person name="Park H.-J."/>
            <person name="Ramirez L."/>
            <person name="Alfaro M."/>
            <person name="Sun H."/>
            <person name="Tritt A."/>
            <person name="Yoshinaga Y."/>
            <person name="Zwiers L.-H."/>
            <person name="Turgeon B."/>
            <person name="Goodwin S."/>
            <person name="Spatafora J."/>
            <person name="Crous P."/>
            <person name="Grigoriev I."/>
        </authorList>
    </citation>
    <scope>NUCLEOTIDE SEQUENCE</scope>
    <source>
        <strain evidence="1">CBS 121739</strain>
    </source>
</reference>
<keyword evidence="2" id="KW-1185">Reference proteome</keyword>
<dbReference type="Proteomes" id="UP000799437">
    <property type="component" value="Unassembled WGS sequence"/>
</dbReference>
<dbReference type="EMBL" id="ML996569">
    <property type="protein sequence ID" value="KAF2759576.1"/>
    <property type="molecule type" value="Genomic_DNA"/>
</dbReference>
<dbReference type="AlphaFoldDB" id="A0A6A6WCK1"/>
<dbReference type="OrthoDB" id="5365129at2759"/>
<sequence length="348" mass="38089">MSAALGFALDAAGTIATFALLAEGLTHQQKPKVSSQVKIVLGDGTDLRDAGGAVPHIALWDEYGHRIGQHHPGKKEKIKQGQTNVEPINIEHAQTEPKYDGVDPGYILLSQSSDDAICVAQISVMGPTTSASFVGDTGKWCGQTCGINARALSFHLRDMQGDENKAAQYNEDKDTLCKSTPRFSFWGNLLPNGIIPFFDPPLEYEDGNGRDVDRSRVVDNHQFNKGVYMSQSAGKRSRSTRSNVKRANHDPAHLVIASEGHKASAQEVCDSATSYGWDIVSVDERLFCDIEHKQLYPLCSSDVSSSCFDMDQRTLRGPLEARGEEASSEKMRFGRSYDSIANWTMTAS</sequence>
<accession>A0A6A6WCK1</accession>
<name>A0A6A6WCK1_9PEZI</name>
<gene>
    <name evidence="1" type="ORF">EJ05DRAFT_498788</name>
</gene>
<proteinExistence type="predicted"/>